<dbReference type="PROSITE" id="PS00107">
    <property type="entry name" value="PROTEIN_KINASE_ATP"/>
    <property type="match status" value="1"/>
</dbReference>
<dbReference type="SMART" id="SM00220">
    <property type="entry name" value="S_TKc"/>
    <property type="match status" value="1"/>
</dbReference>
<dbReference type="InterPro" id="IPR011009">
    <property type="entry name" value="Kinase-like_dom_sf"/>
</dbReference>
<organism evidence="12 13">
    <name type="scientific">Candida theae</name>
    <dbReference type="NCBI Taxonomy" id="1198502"/>
    <lineage>
        <taxon>Eukaryota</taxon>
        <taxon>Fungi</taxon>
        <taxon>Dikarya</taxon>
        <taxon>Ascomycota</taxon>
        <taxon>Saccharomycotina</taxon>
        <taxon>Pichiomycetes</taxon>
        <taxon>Debaryomycetaceae</taxon>
        <taxon>Candida/Lodderomyces clade</taxon>
        <taxon>Candida</taxon>
    </lineage>
</organism>
<dbReference type="Proteomes" id="UP001204833">
    <property type="component" value="Unassembled WGS sequence"/>
</dbReference>
<dbReference type="GeneID" id="76148441"/>
<evidence type="ECO:0000256" key="2">
    <source>
        <dbReference type="ARBA" id="ARBA00012513"/>
    </source>
</evidence>
<gene>
    <name evidence="12" type="ORF">KGF57_000381</name>
</gene>
<dbReference type="PANTHER" id="PTHR48012">
    <property type="entry name" value="STERILE20-LIKE KINASE, ISOFORM B-RELATED"/>
    <property type="match status" value="1"/>
</dbReference>
<reference evidence="12 13" key="1">
    <citation type="journal article" date="2022" name="DNA Res.">
        <title>Genome analysis of five recently described species of the CUG-Ser clade uncovers Candida theae as a new hybrid lineage with pathogenic potential in the Candida parapsilosis species complex.</title>
        <authorList>
            <person name="Mixao V."/>
            <person name="Del Olmo V."/>
            <person name="Hegedusova E."/>
            <person name="Saus E."/>
            <person name="Pryszcz L."/>
            <person name="Cillingova A."/>
            <person name="Nosek J."/>
            <person name="Gabaldon T."/>
        </authorList>
    </citation>
    <scope>NUCLEOTIDE SEQUENCE [LARGE SCALE GENOMIC DNA]</scope>
    <source>
        <strain evidence="12 13">CBS 12239</strain>
    </source>
</reference>
<feature type="domain" description="Protein kinase" evidence="11">
    <location>
        <begin position="23"/>
        <end position="290"/>
    </location>
</feature>
<evidence type="ECO:0000256" key="8">
    <source>
        <dbReference type="ARBA" id="ARBA00047899"/>
    </source>
</evidence>
<protein>
    <recommendedName>
        <fullName evidence="2">non-specific serine/threonine protein kinase</fullName>
        <ecNumber evidence="2">2.7.11.1</ecNumber>
    </recommendedName>
</protein>
<dbReference type="GO" id="GO:0030447">
    <property type="term" value="P:filamentous growth"/>
    <property type="evidence" value="ECO:0007669"/>
    <property type="project" value="UniProtKB-ARBA"/>
</dbReference>
<dbReference type="EC" id="2.7.11.1" evidence="2"/>
<evidence type="ECO:0000256" key="5">
    <source>
        <dbReference type="ARBA" id="ARBA00022741"/>
    </source>
</evidence>
<dbReference type="InterPro" id="IPR050629">
    <property type="entry name" value="STE20/SPS1-PAK"/>
</dbReference>
<keyword evidence="4" id="KW-0808">Transferase</keyword>
<dbReference type="InterPro" id="IPR017441">
    <property type="entry name" value="Protein_kinase_ATP_BS"/>
</dbReference>
<dbReference type="GO" id="GO:0005524">
    <property type="term" value="F:ATP binding"/>
    <property type="evidence" value="ECO:0007669"/>
    <property type="project" value="UniProtKB-UniRule"/>
</dbReference>
<evidence type="ECO:0000256" key="3">
    <source>
        <dbReference type="ARBA" id="ARBA00022527"/>
    </source>
</evidence>
<dbReference type="RefSeq" id="XP_051611099.1">
    <property type="nucleotide sequence ID" value="XM_051753266.1"/>
</dbReference>
<evidence type="ECO:0000256" key="1">
    <source>
        <dbReference type="ARBA" id="ARBA00008874"/>
    </source>
</evidence>
<evidence type="ECO:0000256" key="7">
    <source>
        <dbReference type="ARBA" id="ARBA00022840"/>
    </source>
</evidence>
<keyword evidence="6" id="KW-0418">Kinase</keyword>
<dbReference type="Pfam" id="PF00069">
    <property type="entry name" value="Pkinase"/>
    <property type="match status" value="1"/>
</dbReference>
<dbReference type="SUPFAM" id="SSF56112">
    <property type="entry name" value="Protein kinase-like (PK-like)"/>
    <property type="match status" value="1"/>
</dbReference>
<name>A0AAD5G0R7_9ASCO</name>
<evidence type="ECO:0000313" key="13">
    <source>
        <dbReference type="Proteomes" id="UP001204833"/>
    </source>
</evidence>
<feature type="binding site" evidence="10">
    <location>
        <position position="54"/>
    </location>
    <ligand>
        <name>ATP</name>
        <dbReference type="ChEBI" id="CHEBI:30616"/>
    </ligand>
</feature>
<keyword evidence="5 10" id="KW-0547">Nucleotide-binding</keyword>
<dbReference type="Gene3D" id="1.10.510.10">
    <property type="entry name" value="Transferase(Phosphotransferase) domain 1"/>
    <property type="match status" value="1"/>
</dbReference>
<proteinExistence type="inferred from homology"/>
<dbReference type="FunFam" id="1.10.510.10:FF:000499">
    <property type="entry name" value="Serine/threonine-protein kinase KIC1"/>
    <property type="match status" value="1"/>
</dbReference>
<evidence type="ECO:0000256" key="10">
    <source>
        <dbReference type="PROSITE-ProRule" id="PRU10141"/>
    </source>
</evidence>
<evidence type="ECO:0000313" key="12">
    <source>
        <dbReference type="EMBL" id="KAI5967438.1"/>
    </source>
</evidence>
<dbReference type="EMBL" id="JAIHNG010000029">
    <property type="protein sequence ID" value="KAI5967438.1"/>
    <property type="molecule type" value="Genomic_DNA"/>
</dbReference>
<dbReference type="GO" id="GO:0005737">
    <property type="term" value="C:cytoplasm"/>
    <property type="evidence" value="ECO:0007669"/>
    <property type="project" value="TreeGrafter"/>
</dbReference>
<comment type="similarity">
    <text evidence="1">Belongs to the protein kinase superfamily. STE Ser/Thr protein kinase family. STE20 subfamily.</text>
</comment>
<keyword evidence="3" id="KW-0723">Serine/threonine-protein kinase</keyword>
<dbReference type="InterPro" id="IPR000719">
    <property type="entry name" value="Prot_kinase_dom"/>
</dbReference>
<keyword evidence="7 10" id="KW-0067">ATP-binding</keyword>
<dbReference type="GO" id="GO:0004674">
    <property type="term" value="F:protein serine/threonine kinase activity"/>
    <property type="evidence" value="ECO:0007669"/>
    <property type="project" value="UniProtKB-KW"/>
</dbReference>
<accession>A0AAD5G0R7</accession>
<comment type="catalytic activity">
    <reaction evidence="9">
        <text>L-seryl-[protein] + ATP = O-phospho-L-seryl-[protein] + ADP + H(+)</text>
        <dbReference type="Rhea" id="RHEA:17989"/>
        <dbReference type="Rhea" id="RHEA-COMP:9863"/>
        <dbReference type="Rhea" id="RHEA-COMP:11604"/>
        <dbReference type="ChEBI" id="CHEBI:15378"/>
        <dbReference type="ChEBI" id="CHEBI:29999"/>
        <dbReference type="ChEBI" id="CHEBI:30616"/>
        <dbReference type="ChEBI" id="CHEBI:83421"/>
        <dbReference type="ChEBI" id="CHEBI:456216"/>
        <dbReference type="EC" id="2.7.11.1"/>
    </reaction>
</comment>
<dbReference type="PANTHER" id="PTHR48012:SF10">
    <property type="entry name" value="FI20177P1"/>
    <property type="match status" value="1"/>
</dbReference>
<evidence type="ECO:0000256" key="4">
    <source>
        <dbReference type="ARBA" id="ARBA00022679"/>
    </source>
</evidence>
<keyword evidence="13" id="KW-1185">Reference proteome</keyword>
<comment type="caution">
    <text evidence="12">The sequence shown here is derived from an EMBL/GenBank/DDBJ whole genome shotgun (WGS) entry which is preliminary data.</text>
</comment>
<sequence length="469" mass="53133">MVGYMSSRSDHKQIPSPQSPCKYGDLKLIGRGNFGDVYRATYLIGKMPEFVAIKVINLDDSGDDIKQTIKEIQFLNKLRHQHVVKYFESFIHATNVFIVMEYCGGGSCSDLIKFQKKIPENIVGYIIKKVLTGLAYLHAEHKVHRDIKSANILLTEDAQVKIGDFGVSTEITLSKKKRNTFVGTPFWMAPEVIMRGGGSRRNGGGGANDGGYDYKADIWSTGITVIELVTGAPPLADHDPMKVLFDIPKQKPPQLKGHYTTNIKEFVKRCVTADPEKRPNCTQLLQHEFITQLQGNARQELMRIITKKNLHARQKAYTNPRHKINCDLIENIDHDDVTEFQAKPGIEWEFTDTLQMRMINRTPVSTRVEETEGDTEVEAVEDDDSVYSETATLNNGSAEIVSDQQPRNKKKVLFCSMHQVSKRGKDEQTRLGVERLIDVMHSYELEYPGLCDTLVEEIERAMKNMSEFS</sequence>
<evidence type="ECO:0000259" key="11">
    <source>
        <dbReference type="PROSITE" id="PS50011"/>
    </source>
</evidence>
<evidence type="ECO:0000256" key="6">
    <source>
        <dbReference type="ARBA" id="ARBA00022777"/>
    </source>
</evidence>
<evidence type="ECO:0000256" key="9">
    <source>
        <dbReference type="ARBA" id="ARBA00048679"/>
    </source>
</evidence>
<dbReference type="AlphaFoldDB" id="A0AAD5G0R7"/>
<comment type="catalytic activity">
    <reaction evidence="8">
        <text>L-threonyl-[protein] + ATP = O-phospho-L-threonyl-[protein] + ADP + H(+)</text>
        <dbReference type="Rhea" id="RHEA:46608"/>
        <dbReference type="Rhea" id="RHEA-COMP:11060"/>
        <dbReference type="Rhea" id="RHEA-COMP:11605"/>
        <dbReference type="ChEBI" id="CHEBI:15378"/>
        <dbReference type="ChEBI" id="CHEBI:30013"/>
        <dbReference type="ChEBI" id="CHEBI:30616"/>
        <dbReference type="ChEBI" id="CHEBI:61977"/>
        <dbReference type="ChEBI" id="CHEBI:456216"/>
        <dbReference type="EC" id="2.7.11.1"/>
    </reaction>
</comment>
<dbReference type="PROSITE" id="PS50011">
    <property type="entry name" value="PROTEIN_KINASE_DOM"/>
    <property type="match status" value="1"/>
</dbReference>